<feature type="region of interest" description="Disordered" evidence="1">
    <location>
        <begin position="190"/>
        <end position="238"/>
    </location>
</feature>
<proteinExistence type="predicted"/>
<name>A0A9N8F2B5_9STRA</name>
<feature type="compositionally biased region" description="Low complexity" evidence="1">
    <location>
        <begin position="113"/>
        <end position="122"/>
    </location>
</feature>
<dbReference type="EMBL" id="CAICTM010003702">
    <property type="protein sequence ID" value="CAB9531591.1"/>
    <property type="molecule type" value="Genomic_DNA"/>
</dbReference>
<gene>
    <name evidence="2" type="ORF">SEMRO_3704_G350530.1</name>
</gene>
<feature type="compositionally biased region" description="Basic and acidic residues" evidence="1">
    <location>
        <begin position="394"/>
        <end position="403"/>
    </location>
</feature>
<protein>
    <submittedName>
        <fullName evidence="2">Uncharacterized protein</fullName>
    </submittedName>
</protein>
<keyword evidence="3" id="KW-1185">Reference proteome</keyword>
<feature type="region of interest" description="Disordered" evidence="1">
    <location>
        <begin position="1"/>
        <end position="54"/>
    </location>
</feature>
<dbReference type="PANTHER" id="PTHR45023:SF4">
    <property type="entry name" value="GLYCINE-RICH PROTEIN-RELATED"/>
    <property type="match status" value="1"/>
</dbReference>
<feature type="region of interest" description="Disordered" evidence="1">
    <location>
        <begin position="390"/>
        <end position="418"/>
    </location>
</feature>
<sequence length="518" mass="57861">MEAVNDDDGSIKRKFRSFPEKQQADTPPPPVETPPRVPQVTQTSNSFGVPEFSPWSQDQFASLMGFNSKKKMTRSNNNKRKVVSNKIGNGKSTLVVTKKNASSKRAPKPPPAAAVLPARAPTPSMPPLQSTRRARCEALMDKCPYPGIECNRHKCSSCGMYCHAIEPCSKEISPGILHCGVCMNLKSDSEEEDVEPTDESPDMLATQKDLEDESTEEEEEEAVANPAPAVRDSNKKKKADVQQISQFLNNTQSKEKKTRGKNFTTQEDVFVTESWCSSTEDSRSGSDQRQADFNKKFYANYIVKVDEHNDEYEEQLPKDRQQRSIVNRFGVIKHATNKLIGIMNQNPIGSGETPEGHEVRCMTMYEHATGSKFQFIECFHILKDFPKFSSANDSGKKRSDGNKQPKKTRPGGKRQKALDDKIQRALETNGVGGAASRAVSDTATVSEAIGQISTHLVDQVAVSQWADEDKEEYFKNDALEKKLLQKRRIIKLQKEIASLEQEEDEAQEDEDDCSSDEA</sequence>
<dbReference type="AlphaFoldDB" id="A0A9N8F2B5"/>
<evidence type="ECO:0000256" key="1">
    <source>
        <dbReference type="SAM" id="MobiDB-lite"/>
    </source>
</evidence>
<dbReference type="PANTHER" id="PTHR45023">
    <property type="match status" value="1"/>
</dbReference>
<feature type="compositionally biased region" description="Pro residues" evidence="1">
    <location>
        <begin position="26"/>
        <end position="37"/>
    </location>
</feature>
<dbReference type="OrthoDB" id="2507178at2759"/>
<feature type="region of interest" description="Disordered" evidence="1">
    <location>
        <begin position="497"/>
        <end position="518"/>
    </location>
</feature>
<feature type="compositionally biased region" description="Acidic residues" evidence="1">
    <location>
        <begin position="500"/>
        <end position="518"/>
    </location>
</feature>
<feature type="compositionally biased region" description="Acidic residues" evidence="1">
    <location>
        <begin position="210"/>
        <end position="222"/>
    </location>
</feature>
<evidence type="ECO:0000313" key="2">
    <source>
        <dbReference type="EMBL" id="CAB9531591.1"/>
    </source>
</evidence>
<organism evidence="2 3">
    <name type="scientific">Seminavis robusta</name>
    <dbReference type="NCBI Taxonomy" id="568900"/>
    <lineage>
        <taxon>Eukaryota</taxon>
        <taxon>Sar</taxon>
        <taxon>Stramenopiles</taxon>
        <taxon>Ochrophyta</taxon>
        <taxon>Bacillariophyta</taxon>
        <taxon>Bacillariophyceae</taxon>
        <taxon>Bacillariophycidae</taxon>
        <taxon>Naviculales</taxon>
        <taxon>Naviculaceae</taxon>
        <taxon>Seminavis</taxon>
    </lineage>
</organism>
<dbReference type="Proteomes" id="UP001153069">
    <property type="component" value="Unassembled WGS sequence"/>
</dbReference>
<feature type="compositionally biased region" description="Acidic residues" evidence="1">
    <location>
        <begin position="190"/>
        <end position="201"/>
    </location>
</feature>
<feature type="region of interest" description="Disordered" evidence="1">
    <location>
        <begin position="99"/>
        <end position="129"/>
    </location>
</feature>
<comment type="caution">
    <text evidence="2">The sequence shown here is derived from an EMBL/GenBank/DDBJ whole genome shotgun (WGS) entry which is preliminary data.</text>
</comment>
<feature type="compositionally biased region" description="Basic residues" evidence="1">
    <location>
        <begin position="404"/>
        <end position="415"/>
    </location>
</feature>
<reference evidence="2" key="1">
    <citation type="submission" date="2020-06" db="EMBL/GenBank/DDBJ databases">
        <authorList>
            <consortium name="Plant Systems Biology data submission"/>
        </authorList>
    </citation>
    <scope>NUCLEOTIDE SEQUENCE</scope>
    <source>
        <strain evidence="2">D6</strain>
    </source>
</reference>
<evidence type="ECO:0000313" key="3">
    <source>
        <dbReference type="Proteomes" id="UP001153069"/>
    </source>
</evidence>
<accession>A0A9N8F2B5</accession>